<dbReference type="AlphaFoldDB" id="A0A380TCV3"/>
<reference evidence="1" key="1">
    <citation type="submission" date="2018-07" db="EMBL/GenBank/DDBJ databases">
        <authorList>
            <person name="Quirk P.G."/>
            <person name="Krulwich T.A."/>
        </authorList>
    </citation>
    <scope>NUCLEOTIDE SEQUENCE</scope>
</reference>
<dbReference type="EMBL" id="UIDG01000131">
    <property type="protein sequence ID" value="SUS05837.1"/>
    <property type="molecule type" value="Genomic_DNA"/>
</dbReference>
<evidence type="ECO:0000313" key="1">
    <source>
        <dbReference type="EMBL" id="SUS05837.1"/>
    </source>
</evidence>
<gene>
    <name evidence="1" type="ORF">DF3PB_2160004</name>
</gene>
<proteinExistence type="predicted"/>
<name>A0A380TCV3_9ZZZZ</name>
<organism evidence="1">
    <name type="scientific">metagenome</name>
    <dbReference type="NCBI Taxonomy" id="256318"/>
    <lineage>
        <taxon>unclassified sequences</taxon>
        <taxon>metagenomes</taxon>
    </lineage>
</organism>
<sequence length="62" mass="7055">MRKANPESVRHGALSERAVAYRRQAGLLLSFSRRFIGGEISGAQTRVEQPKAQDCAMRFYER</sequence>
<accession>A0A380TCV3</accession>
<protein>
    <submittedName>
        <fullName evidence="1">Uncharacterized protein</fullName>
    </submittedName>
</protein>